<dbReference type="PANTHER" id="PTHR30537">
    <property type="entry name" value="HTH-TYPE TRANSCRIPTIONAL REGULATOR"/>
    <property type="match status" value="1"/>
</dbReference>
<dbReference type="PANTHER" id="PTHR30537:SF58">
    <property type="entry name" value="HTH-TYPE TRANSCRIPTIONAL REGULATOR PERR"/>
    <property type="match status" value="1"/>
</dbReference>
<dbReference type="GO" id="GO:0003700">
    <property type="term" value="F:DNA-binding transcription factor activity"/>
    <property type="evidence" value="ECO:0007669"/>
    <property type="project" value="InterPro"/>
</dbReference>
<dbReference type="EMBL" id="JBEPLS010000005">
    <property type="protein sequence ID" value="MET3603990.1"/>
    <property type="molecule type" value="Genomic_DNA"/>
</dbReference>
<dbReference type="SUPFAM" id="SSF46785">
    <property type="entry name" value="Winged helix' DNA-binding domain"/>
    <property type="match status" value="1"/>
</dbReference>
<dbReference type="Gene3D" id="1.10.10.10">
    <property type="entry name" value="Winged helix-like DNA-binding domain superfamily/Winged helix DNA-binding domain"/>
    <property type="match status" value="1"/>
</dbReference>
<dbReference type="GO" id="GO:0006351">
    <property type="term" value="P:DNA-templated transcription"/>
    <property type="evidence" value="ECO:0007669"/>
    <property type="project" value="TreeGrafter"/>
</dbReference>
<dbReference type="AlphaFoldDB" id="A0A5C1PYE5"/>
<dbReference type="GO" id="GO:0043565">
    <property type="term" value="F:sequence-specific DNA binding"/>
    <property type="evidence" value="ECO:0007669"/>
    <property type="project" value="TreeGrafter"/>
</dbReference>
<gene>
    <name evidence="6" type="ORF">ABIC99_001803</name>
    <name evidence="7" type="ORF">EWH46_01905</name>
</gene>
<evidence type="ECO:0000313" key="8">
    <source>
        <dbReference type="Proteomes" id="UP000323522"/>
    </source>
</evidence>
<dbReference type="Pfam" id="PF03466">
    <property type="entry name" value="LysR_substrate"/>
    <property type="match status" value="1"/>
</dbReference>
<dbReference type="InterPro" id="IPR036390">
    <property type="entry name" value="WH_DNA-bd_sf"/>
</dbReference>
<evidence type="ECO:0000256" key="2">
    <source>
        <dbReference type="ARBA" id="ARBA00023015"/>
    </source>
</evidence>
<dbReference type="Gene3D" id="3.40.190.290">
    <property type="match status" value="1"/>
</dbReference>
<organism evidence="7 8">
    <name type="scientific">Sphaerotilus sulfidivorans</name>
    <dbReference type="NCBI Taxonomy" id="639200"/>
    <lineage>
        <taxon>Bacteria</taxon>
        <taxon>Pseudomonadati</taxon>
        <taxon>Pseudomonadota</taxon>
        <taxon>Betaproteobacteria</taxon>
        <taxon>Burkholderiales</taxon>
        <taxon>Sphaerotilaceae</taxon>
        <taxon>Sphaerotilus</taxon>
    </lineage>
</organism>
<evidence type="ECO:0000256" key="4">
    <source>
        <dbReference type="ARBA" id="ARBA00023163"/>
    </source>
</evidence>
<dbReference type="Proteomes" id="UP001549111">
    <property type="component" value="Unassembled WGS sequence"/>
</dbReference>
<accession>A0A5C1PYE5</accession>
<keyword evidence="3 6" id="KW-0238">DNA-binding</keyword>
<evidence type="ECO:0000256" key="3">
    <source>
        <dbReference type="ARBA" id="ARBA00023125"/>
    </source>
</evidence>
<dbReference type="RefSeq" id="WP_149502415.1">
    <property type="nucleotide sequence ID" value="NZ_CP035708.1"/>
</dbReference>
<evidence type="ECO:0000313" key="7">
    <source>
        <dbReference type="EMBL" id="QEM99649.1"/>
    </source>
</evidence>
<dbReference type="SUPFAM" id="SSF53850">
    <property type="entry name" value="Periplasmic binding protein-like II"/>
    <property type="match status" value="1"/>
</dbReference>
<dbReference type="Pfam" id="PF00126">
    <property type="entry name" value="HTH_1"/>
    <property type="match status" value="1"/>
</dbReference>
<dbReference type="InterPro" id="IPR005119">
    <property type="entry name" value="LysR_subst-bd"/>
</dbReference>
<sequence length="313" mass="34250">MPSKTRPDALAPEAPGHAAPADLALFVRVAELGSFSAVARERDGVASQVSRAVDRLEAIYRVRLLRRSTHGLSLTPEGGTLLQHARQVLAALGDLADELSARRERASGVVRLAVSPALAQCFVVPALPALAARHPDLRIELHADDRIVDLAAEGFDVALRTNHLRHEGLVARRVGRFRRIVCAAPALLARLGTPQMPVDLARFPLVTHLNAGHLNRWTFLIEGERRPWPVSGRFSANTTWLGLEMVRAGLGLGWHSTLLVAPLLARGELVEVLAPFRDPTWAPVWAVMLPERDRLPRIRAVVDFLAEVMREAG</sequence>
<reference evidence="7 8" key="1">
    <citation type="submission" date="2019-02" db="EMBL/GenBank/DDBJ databases">
        <title>Complete Genome Sequence and Methylome Analysis of Sphaerotilus natans subsp. sulfidivorans D-507.</title>
        <authorList>
            <person name="Fomenkov A."/>
            <person name="Gridneva E."/>
            <person name="Smolyakov D."/>
            <person name="Dubinina G."/>
            <person name="Vincze T."/>
            <person name="Grabovich M."/>
            <person name="Roberts R.J."/>
        </authorList>
    </citation>
    <scope>NUCLEOTIDE SEQUENCE [LARGE SCALE GENOMIC DNA]</scope>
    <source>
        <strain evidence="7 8">D-507</strain>
    </source>
</reference>
<comment type="similarity">
    <text evidence="1">Belongs to the LysR transcriptional regulatory family.</text>
</comment>
<evidence type="ECO:0000313" key="6">
    <source>
        <dbReference type="EMBL" id="MET3603990.1"/>
    </source>
</evidence>
<dbReference type="KEGG" id="snn:EWH46_01905"/>
<dbReference type="CDD" id="cd08422">
    <property type="entry name" value="PBP2_CrgA_like"/>
    <property type="match status" value="1"/>
</dbReference>
<dbReference type="InterPro" id="IPR036388">
    <property type="entry name" value="WH-like_DNA-bd_sf"/>
</dbReference>
<dbReference type="PROSITE" id="PS50931">
    <property type="entry name" value="HTH_LYSR"/>
    <property type="match status" value="1"/>
</dbReference>
<evidence type="ECO:0000256" key="1">
    <source>
        <dbReference type="ARBA" id="ARBA00009437"/>
    </source>
</evidence>
<dbReference type="EMBL" id="CP035708">
    <property type="protein sequence ID" value="QEM99649.1"/>
    <property type="molecule type" value="Genomic_DNA"/>
</dbReference>
<dbReference type="InterPro" id="IPR000847">
    <property type="entry name" value="LysR_HTH_N"/>
</dbReference>
<feature type="domain" description="HTH lysR-type" evidence="5">
    <location>
        <begin position="22"/>
        <end position="75"/>
    </location>
</feature>
<dbReference type="OrthoDB" id="8993884at2"/>
<keyword evidence="2" id="KW-0805">Transcription regulation</keyword>
<proteinExistence type="inferred from homology"/>
<dbReference type="Proteomes" id="UP000323522">
    <property type="component" value="Chromosome"/>
</dbReference>
<protein>
    <submittedName>
        <fullName evidence="6">DNA-binding transcriptional LysR family regulator</fullName>
    </submittedName>
    <submittedName>
        <fullName evidence="7">LysR family transcriptional regulator</fullName>
    </submittedName>
</protein>
<dbReference type="InterPro" id="IPR058163">
    <property type="entry name" value="LysR-type_TF_proteobact-type"/>
</dbReference>
<keyword evidence="4" id="KW-0804">Transcription</keyword>
<reference evidence="6 9" key="2">
    <citation type="submission" date="2024-06" db="EMBL/GenBank/DDBJ databases">
        <title>Genomic Encyclopedia of Type Strains, Phase IV (KMG-IV): sequencing the most valuable type-strain genomes for metagenomic binning, comparative biology and taxonomic classification.</title>
        <authorList>
            <person name="Goeker M."/>
        </authorList>
    </citation>
    <scope>NUCLEOTIDE SEQUENCE [LARGE SCALE GENOMIC DNA]</scope>
    <source>
        <strain evidence="6 9">D-501</strain>
    </source>
</reference>
<evidence type="ECO:0000259" key="5">
    <source>
        <dbReference type="PROSITE" id="PS50931"/>
    </source>
</evidence>
<name>A0A5C1PYE5_9BURK</name>
<evidence type="ECO:0000313" key="9">
    <source>
        <dbReference type="Proteomes" id="UP001549111"/>
    </source>
</evidence>
<keyword evidence="9" id="KW-1185">Reference proteome</keyword>